<dbReference type="STRING" id="174720.A0A0N5CB40"/>
<protein>
    <submittedName>
        <fullName evidence="3">NTP_transf_2 domain-containing protein</fullName>
    </submittedName>
</protein>
<evidence type="ECO:0000313" key="3">
    <source>
        <dbReference type="WBParaSite" id="SPAL_0001510400.1"/>
    </source>
</evidence>
<feature type="domain" description="Poly(A) RNA polymerase mitochondrial-like central palm" evidence="1">
    <location>
        <begin position="80"/>
        <end position="200"/>
    </location>
</feature>
<dbReference type="InterPro" id="IPR054708">
    <property type="entry name" value="MTPAP-like_central"/>
</dbReference>
<dbReference type="WBParaSite" id="SPAL_0001510400.1">
    <property type="protein sequence ID" value="SPAL_0001510400.1"/>
    <property type="gene ID" value="SPAL_0001510400"/>
</dbReference>
<dbReference type="Gene3D" id="1.10.1410.10">
    <property type="match status" value="1"/>
</dbReference>
<dbReference type="GO" id="GO:0050265">
    <property type="term" value="F:RNA uridylyltransferase activity"/>
    <property type="evidence" value="ECO:0007669"/>
    <property type="project" value="TreeGrafter"/>
</dbReference>
<dbReference type="AlphaFoldDB" id="A0A0N5CB40"/>
<organism evidence="2 3">
    <name type="scientific">Strongyloides papillosus</name>
    <name type="common">Intestinal threadworm</name>
    <dbReference type="NCBI Taxonomy" id="174720"/>
    <lineage>
        <taxon>Eukaryota</taxon>
        <taxon>Metazoa</taxon>
        <taxon>Ecdysozoa</taxon>
        <taxon>Nematoda</taxon>
        <taxon>Chromadorea</taxon>
        <taxon>Rhabditida</taxon>
        <taxon>Tylenchina</taxon>
        <taxon>Panagrolaimomorpha</taxon>
        <taxon>Strongyloidoidea</taxon>
        <taxon>Strongyloididae</taxon>
        <taxon>Strongyloides</taxon>
    </lineage>
</organism>
<dbReference type="PANTHER" id="PTHR12271">
    <property type="entry name" value="POLY A POLYMERASE CID PAP -RELATED"/>
    <property type="match status" value="1"/>
</dbReference>
<evidence type="ECO:0000313" key="2">
    <source>
        <dbReference type="Proteomes" id="UP000046392"/>
    </source>
</evidence>
<sequence>MSFLSNKRYLIFTVKNVRLISLQRICKYFIKSIDNPYDYDKSEFKEKFQILEDKLELMDKRRAKYHDILVQKTKSKLTCLKNCICNEKSDLIEAGSLVTGLTTTTNSDVDLVFIVFDDESNIFQEDFINNISFRSKFMKTVSKLITNDQKLWNTKVDKMFIILHAKVPIIKLEFKDGTKFDIQFCNYQTLKNTNLMRYYAASDPRYRKVYIYAKVLASNLNIIGGEKGLLTSYQISILVAHFFQMSLKNQQAVLPVIPQFYSSFVSPHHSLKEVVRNLSRPIDVSKLQLHINQKPLASHLAMQFIDYFANFDFISYAIFINKRYPVHMFQVDPSPKLQIFDSYSNESISNSHRALEAFSTNMKYLQGLMKRGYFIDPFPNLNKEKYKSGIK</sequence>
<evidence type="ECO:0000259" key="1">
    <source>
        <dbReference type="Pfam" id="PF22600"/>
    </source>
</evidence>
<keyword evidence="2" id="KW-1185">Reference proteome</keyword>
<dbReference type="SUPFAM" id="SSF81631">
    <property type="entry name" value="PAP/OAS1 substrate-binding domain"/>
    <property type="match status" value="1"/>
</dbReference>
<dbReference type="PANTHER" id="PTHR12271:SF12">
    <property type="entry name" value="POLYMERASE NUCLEOTIDYL TRANSFERASE DOMAIN-CONTAINING PROTEIN"/>
    <property type="match status" value="1"/>
</dbReference>
<proteinExistence type="predicted"/>
<accession>A0A0N5CB40</accession>
<dbReference type="SUPFAM" id="SSF81301">
    <property type="entry name" value="Nucleotidyltransferase"/>
    <property type="match status" value="1"/>
</dbReference>
<dbReference type="Proteomes" id="UP000046392">
    <property type="component" value="Unplaced"/>
</dbReference>
<reference evidence="3" key="1">
    <citation type="submission" date="2017-02" db="UniProtKB">
        <authorList>
            <consortium name="WormBaseParasite"/>
        </authorList>
    </citation>
    <scope>IDENTIFICATION</scope>
</reference>
<dbReference type="Gene3D" id="3.30.460.10">
    <property type="entry name" value="Beta Polymerase, domain 2"/>
    <property type="match status" value="1"/>
</dbReference>
<dbReference type="GO" id="GO:0031123">
    <property type="term" value="P:RNA 3'-end processing"/>
    <property type="evidence" value="ECO:0007669"/>
    <property type="project" value="TreeGrafter"/>
</dbReference>
<name>A0A0N5CB40_STREA</name>
<dbReference type="Pfam" id="PF22600">
    <property type="entry name" value="MTPAP-like_central"/>
    <property type="match status" value="1"/>
</dbReference>
<dbReference type="InterPro" id="IPR043519">
    <property type="entry name" value="NT_sf"/>
</dbReference>